<dbReference type="AlphaFoldDB" id="A0A0K1ED57"/>
<dbReference type="Pfam" id="PF10040">
    <property type="entry name" value="CRISPR_Cas6"/>
    <property type="match status" value="1"/>
</dbReference>
<evidence type="ECO:0000313" key="3">
    <source>
        <dbReference type="EMBL" id="AKT38508.1"/>
    </source>
</evidence>
<reference evidence="3 4" key="1">
    <citation type="submission" date="2015-07" db="EMBL/GenBank/DDBJ databases">
        <title>Genome analysis of myxobacterium Chondromyces crocatus Cm c5 reveals a high potential for natural compound synthesis and the genetic basis for the loss of fruiting body formation.</title>
        <authorList>
            <person name="Zaburannyi N."/>
            <person name="Bunk B."/>
            <person name="Maier J."/>
            <person name="Overmann J."/>
            <person name="Mueller R."/>
        </authorList>
    </citation>
    <scope>NUCLEOTIDE SEQUENCE [LARGE SCALE GENOMIC DNA]</scope>
    <source>
        <strain evidence="3 4">Cm c5</strain>
    </source>
</reference>
<dbReference type="KEGG" id="ccro:CMC5_026540"/>
<keyword evidence="4" id="KW-1185">Reference proteome</keyword>
<feature type="region of interest" description="Disordered" evidence="1">
    <location>
        <begin position="99"/>
        <end position="181"/>
    </location>
</feature>
<name>A0A0K1ED57_CHOCO</name>
<evidence type="ECO:0000256" key="1">
    <source>
        <dbReference type="SAM" id="MobiDB-lite"/>
    </source>
</evidence>
<feature type="compositionally biased region" description="Basic and acidic residues" evidence="1">
    <location>
        <begin position="147"/>
        <end position="161"/>
    </location>
</feature>
<gene>
    <name evidence="3" type="ORF">CMC5_026540</name>
</gene>
<dbReference type="InterPro" id="IPR019267">
    <property type="entry name" value="CRISPR-assoc_Cas6_C"/>
</dbReference>
<evidence type="ECO:0000259" key="2">
    <source>
        <dbReference type="Pfam" id="PF10040"/>
    </source>
</evidence>
<protein>
    <recommendedName>
        <fullName evidence="2">CRISPR-associated protein Cas6 C-terminal domain-containing protein</fullName>
    </recommendedName>
</protein>
<sequence length="405" mass="42781">MMQVASAIAFDPLVVHRYRAAFQVRGTLDVPEEQLGVVLRGAFGLTLRRMVCHDVSLACTGCPLRETCAYPALFDPGAQREVPAVGRLQDPPRPFVIRPAGGGSIVASRGSFGPGSTRVRPNVASAEEGSGRQGARRAGPGSSRQGGEGRSEGGPVRHEAVRSGARSVGRESKGLGSVSAGVDRREGAASLVLDAHVVGRAHAEAPLLLATLRGMGDAGLGARRTRMSLVSVEALDGRGLPCGTALDPVGGRLSAVAPGVRARELVRPGDETARVVRVRYVSPTWLKEGGEVVREPRFGALMRRLRARLGALATVFGEREVDEDPRAMAAAADAVAMIHQAVTWYGQARRSTRTGQTHPLEGFVGEAVYQGELGRFLPMLRLGELLHVGKHATFGLGRIEVEVLG</sequence>
<dbReference type="EMBL" id="CP012159">
    <property type="protein sequence ID" value="AKT38508.1"/>
    <property type="molecule type" value="Genomic_DNA"/>
</dbReference>
<proteinExistence type="predicted"/>
<evidence type="ECO:0000313" key="4">
    <source>
        <dbReference type="Proteomes" id="UP000067626"/>
    </source>
</evidence>
<dbReference type="Proteomes" id="UP000067626">
    <property type="component" value="Chromosome"/>
</dbReference>
<feature type="domain" description="CRISPR-associated protein Cas6 C-terminal" evidence="2">
    <location>
        <begin position="278"/>
        <end position="399"/>
    </location>
</feature>
<organism evidence="3 4">
    <name type="scientific">Chondromyces crocatus</name>
    <dbReference type="NCBI Taxonomy" id="52"/>
    <lineage>
        <taxon>Bacteria</taxon>
        <taxon>Pseudomonadati</taxon>
        <taxon>Myxococcota</taxon>
        <taxon>Polyangia</taxon>
        <taxon>Polyangiales</taxon>
        <taxon>Polyangiaceae</taxon>
        <taxon>Chondromyces</taxon>
    </lineage>
</organism>
<accession>A0A0K1ED57</accession>
<dbReference type="STRING" id="52.CMC5_026540"/>
<dbReference type="Gene3D" id="3.30.70.1900">
    <property type="match status" value="1"/>
</dbReference>